<feature type="transmembrane region" description="Helical" evidence="6">
    <location>
        <begin position="148"/>
        <end position="167"/>
    </location>
</feature>
<dbReference type="InterPro" id="IPR036866">
    <property type="entry name" value="RibonucZ/Hydroxyglut_hydro"/>
</dbReference>
<feature type="compositionally biased region" description="Polar residues" evidence="5">
    <location>
        <begin position="8"/>
        <end position="22"/>
    </location>
</feature>
<evidence type="ECO:0000313" key="9">
    <source>
        <dbReference type="Proteomes" id="UP000221165"/>
    </source>
</evidence>
<evidence type="ECO:0000256" key="6">
    <source>
        <dbReference type="SAM" id="Phobius"/>
    </source>
</evidence>
<dbReference type="GO" id="GO:0018741">
    <property type="term" value="F:linear primary-alkylsulfatase activity"/>
    <property type="evidence" value="ECO:0007669"/>
    <property type="project" value="InterPro"/>
</dbReference>
<dbReference type="Pfam" id="PF14864">
    <property type="entry name" value="Alkyl_sulf_C"/>
    <property type="match status" value="1"/>
</dbReference>
<dbReference type="Gene3D" id="3.30.1050.10">
    <property type="entry name" value="SCP2 sterol-binding domain"/>
    <property type="match status" value="1"/>
</dbReference>
<dbReference type="OrthoDB" id="448891at2759"/>
<dbReference type="InterPro" id="IPR029228">
    <property type="entry name" value="Alkyl_sulf_dimr"/>
</dbReference>
<dbReference type="InterPro" id="IPR036527">
    <property type="entry name" value="SCP2_sterol-bd_dom_sf"/>
</dbReference>
<dbReference type="Pfam" id="PF00753">
    <property type="entry name" value="Lactamase_B"/>
    <property type="match status" value="1"/>
</dbReference>
<dbReference type="SUPFAM" id="SSF55718">
    <property type="entry name" value="SCP-like"/>
    <property type="match status" value="1"/>
</dbReference>
<evidence type="ECO:0000313" key="8">
    <source>
        <dbReference type="EMBL" id="PHJ18749.1"/>
    </source>
</evidence>
<feature type="domain" description="Metallo-beta-lactamase" evidence="7">
    <location>
        <begin position="279"/>
        <end position="494"/>
    </location>
</feature>
<keyword evidence="6" id="KW-1133">Transmembrane helix</keyword>
<keyword evidence="6" id="KW-0472">Membrane</keyword>
<evidence type="ECO:0000256" key="5">
    <source>
        <dbReference type="SAM" id="MobiDB-lite"/>
    </source>
</evidence>
<evidence type="ECO:0000256" key="1">
    <source>
        <dbReference type="ARBA" id="ARBA00022723"/>
    </source>
</evidence>
<dbReference type="Gene3D" id="3.60.15.30">
    <property type="entry name" value="Metallo-beta-lactamase domain"/>
    <property type="match status" value="1"/>
</dbReference>
<dbReference type="VEuPathDB" id="ToxoDB:CSUI_007424"/>
<comment type="caution">
    <text evidence="8">The sequence shown here is derived from an EMBL/GenBank/DDBJ whole genome shotgun (WGS) entry which is preliminary data.</text>
</comment>
<dbReference type="PANTHER" id="PTHR43223">
    <property type="entry name" value="ALKYL/ARYL-SULFATASE"/>
    <property type="match status" value="1"/>
</dbReference>
<proteinExistence type="inferred from homology"/>
<organism evidence="8 9">
    <name type="scientific">Cystoisospora suis</name>
    <dbReference type="NCBI Taxonomy" id="483139"/>
    <lineage>
        <taxon>Eukaryota</taxon>
        <taxon>Sar</taxon>
        <taxon>Alveolata</taxon>
        <taxon>Apicomplexa</taxon>
        <taxon>Conoidasida</taxon>
        <taxon>Coccidia</taxon>
        <taxon>Eucoccidiorida</taxon>
        <taxon>Eimeriorina</taxon>
        <taxon>Sarcocystidae</taxon>
        <taxon>Cystoisospora</taxon>
    </lineage>
</organism>
<dbReference type="InterPro" id="IPR001279">
    <property type="entry name" value="Metallo-B-lactamas"/>
</dbReference>
<dbReference type="GO" id="GO:0018909">
    <property type="term" value="P:dodecyl sulfate metabolic process"/>
    <property type="evidence" value="ECO:0007669"/>
    <property type="project" value="InterPro"/>
</dbReference>
<dbReference type="Pfam" id="PF14863">
    <property type="entry name" value="Alkyl_sulf_dimr"/>
    <property type="match status" value="1"/>
</dbReference>
<dbReference type="SMART" id="SM00849">
    <property type="entry name" value="Lactamase_B"/>
    <property type="match status" value="1"/>
</dbReference>
<keyword evidence="1" id="KW-0479">Metal-binding</keyword>
<dbReference type="InterPro" id="IPR052195">
    <property type="entry name" value="Bact_Alkyl/Aryl-Sulfatase"/>
</dbReference>
<dbReference type="GO" id="GO:0046983">
    <property type="term" value="F:protein dimerization activity"/>
    <property type="evidence" value="ECO:0007669"/>
    <property type="project" value="InterPro"/>
</dbReference>
<dbReference type="PANTHER" id="PTHR43223:SF2">
    <property type="entry name" value="METALLO-BETA-LACTAMASE DOMAIN-CONTAINING PROTEIN"/>
    <property type="match status" value="1"/>
</dbReference>
<evidence type="ECO:0000259" key="7">
    <source>
        <dbReference type="SMART" id="SM00849"/>
    </source>
</evidence>
<dbReference type="AlphaFoldDB" id="A0A2C6KNQ9"/>
<name>A0A2C6KNQ9_9APIC</name>
<dbReference type="RefSeq" id="XP_067920455.1">
    <property type="nucleotide sequence ID" value="XM_068067569.1"/>
</dbReference>
<reference evidence="8 9" key="1">
    <citation type="journal article" date="2017" name="Int. J. Parasitol.">
        <title>The genome of the protozoan parasite Cystoisospora suis and a reverse vaccinology approach to identify vaccine candidates.</title>
        <authorList>
            <person name="Palmieri N."/>
            <person name="Shrestha A."/>
            <person name="Ruttkowski B."/>
            <person name="Beck T."/>
            <person name="Vogl C."/>
            <person name="Tomley F."/>
            <person name="Blake D.P."/>
            <person name="Joachim A."/>
        </authorList>
    </citation>
    <scope>NUCLEOTIDE SEQUENCE [LARGE SCALE GENOMIC DNA]</scope>
    <source>
        <strain evidence="8 9">Wien I</strain>
    </source>
</reference>
<gene>
    <name evidence="8" type="ORF">CSUI_007424</name>
</gene>
<keyword evidence="2" id="KW-0378">Hydrolase</keyword>
<dbReference type="Gene3D" id="1.25.40.880">
    <property type="entry name" value="Alkyl sulfatase, dimerisation domain"/>
    <property type="match status" value="1"/>
</dbReference>
<dbReference type="GO" id="GO:0046872">
    <property type="term" value="F:metal ion binding"/>
    <property type="evidence" value="ECO:0007669"/>
    <property type="project" value="UniProtKB-KW"/>
</dbReference>
<dbReference type="Proteomes" id="UP000221165">
    <property type="component" value="Unassembled WGS sequence"/>
</dbReference>
<dbReference type="GeneID" id="94430780"/>
<dbReference type="InterPro" id="IPR044097">
    <property type="entry name" value="Bds1/SdsA1_MBL-fold"/>
</dbReference>
<dbReference type="EMBL" id="MIGC01003922">
    <property type="protein sequence ID" value="PHJ18749.1"/>
    <property type="molecule type" value="Genomic_DNA"/>
</dbReference>
<keyword evidence="6" id="KW-0812">Transmembrane</keyword>
<accession>A0A2C6KNQ9</accession>
<dbReference type="CDD" id="cd07710">
    <property type="entry name" value="arylsulfatase_Sdsa1-like_MBL-fold"/>
    <property type="match status" value="1"/>
</dbReference>
<dbReference type="InterPro" id="IPR029229">
    <property type="entry name" value="Alkyl_sulf_C"/>
</dbReference>
<comment type="similarity">
    <text evidence="4">Belongs to the metallo-beta-lactamase superfamily. Type III sulfatase family.</text>
</comment>
<dbReference type="InterPro" id="IPR038536">
    <property type="entry name" value="Alkyl/aryl-sulf_dimr_sf"/>
</dbReference>
<evidence type="ECO:0000256" key="3">
    <source>
        <dbReference type="ARBA" id="ARBA00022833"/>
    </source>
</evidence>
<evidence type="ECO:0000256" key="4">
    <source>
        <dbReference type="ARBA" id="ARBA00033751"/>
    </source>
</evidence>
<feature type="region of interest" description="Disordered" evidence="5">
    <location>
        <begin position="1"/>
        <end position="100"/>
    </location>
</feature>
<keyword evidence="3" id="KW-0862">Zinc</keyword>
<keyword evidence="9" id="KW-1185">Reference proteome</keyword>
<dbReference type="SUPFAM" id="SSF56281">
    <property type="entry name" value="Metallo-hydrolase/oxidoreductase"/>
    <property type="match status" value="1"/>
</dbReference>
<evidence type="ECO:0000256" key="2">
    <source>
        <dbReference type="ARBA" id="ARBA00022801"/>
    </source>
</evidence>
<sequence>MSKRHESPSPQRVPTPGHSSAFQRPAFSSARHRFDSSASDTEAHVQDIQKNFGRMNGDLKNRDVRPPASSTQKQLDSDLDSPVASKEHTDEGTPVVRSVGVQERVEIRQERPQPEAEPPFGVSAVKVQPKPSRRESASFKTGWRTLRVIYFVLSFLCILVVLHPLWFDSLPYDIQSYTAFLLAQYFPSLYGGRRGLLFVHRRRRPSHDAFSDASSEGDSSEGDDEDIELPSVKELEQEFFNYTAGHVPSPAPLHDHTAEFNKEIIKVVDDVYVAVGYGLANSVILNGTDGLVVVDTMESTATMQAVWDDWLKLPNSDRPVKAIIYTHFHTDHIFGAAAVATPNVTEVHAYWLTYAEMSKVFTLTAGTTYRRSMRQFGVFVDPEDFMNAGIGPKLHYNNKEEIGTVMPTHIMQQERKTVQVAGLNLQLLHAPGESKDQIVVWLEDKKVLLGADNVYKSLPNIYAIRGTETRDCNDWIASLDLMRSLQAEYLVLGHTRPVYGKSEIASILVAYRDAIQFIHDQTVRYMNKGYYVNDIAHMVKLPSHLAEHPYLQPFYGTVPWAVRAIFTHYMGWYSGNPEDLAVMSTQEKAEFLLNLAGSVDDLMIRALESLRAGQLNWALELASAAHHVDPSSKHARLLRIIALRANAAAQTAATGRNWFLTAAMEVEGRAELKLSDYQKRQTLAKISLQQQFDLLPVRLIPEKARDLNCILQFRFTDVNENVCVHYRRGIAYLKWPCEGKPDVEVESTKSVWLEIVNKDRSAALAVARGDLKVKGSIVTLVRALLSVELDAD</sequence>
<protein>
    <submittedName>
        <fullName evidence="8">Metallo-beta-lactamase domain-containing protein</fullName>
    </submittedName>
</protein>